<feature type="region of interest" description="Disordered" evidence="1">
    <location>
        <begin position="180"/>
        <end position="286"/>
    </location>
</feature>
<accession>A0A9P7K5E3</accession>
<reference evidence="2" key="2">
    <citation type="submission" date="2021-10" db="EMBL/GenBank/DDBJ databases">
        <title>Phylogenomics reveals ancestral predisposition of the termite-cultivated fungus Termitomyces towards a domesticated lifestyle.</title>
        <authorList>
            <person name="Auxier B."/>
            <person name="Grum-Grzhimaylo A."/>
            <person name="Cardenas M.E."/>
            <person name="Lodge J.D."/>
            <person name="Laessoe T."/>
            <person name="Pedersen O."/>
            <person name="Smith M.E."/>
            <person name="Kuyper T.W."/>
            <person name="Franco-Molano E.A."/>
            <person name="Baroni T.J."/>
            <person name="Aanen D.K."/>
        </authorList>
    </citation>
    <scope>NUCLEOTIDE SEQUENCE</scope>
    <source>
        <strain evidence="2">D49</strain>
    </source>
</reference>
<protein>
    <submittedName>
        <fullName evidence="2">Uncharacterized protein</fullName>
    </submittedName>
</protein>
<feature type="compositionally biased region" description="Polar residues" evidence="1">
    <location>
        <begin position="189"/>
        <end position="198"/>
    </location>
</feature>
<dbReference type="AlphaFoldDB" id="A0A9P7K5E3"/>
<keyword evidence="3" id="KW-1185">Reference proteome</keyword>
<evidence type="ECO:0000256" key="1">
    <source>
        <dbReference type="SAM" id="MobiDB-lite"/>
    </source>
</evidence>
<gene>
    <name evidence="2" type="ORF">H0H81_003995</name>
</gene>
<feature type="region of interest" description="Disordered" evidence="1">
    <location>
        <begin position="55"/>
        <end position="76"/>
    </location>
</feature>
<proteinExistence type="predicted"/>
<sequence length="451" mass="49265">MASFYPPPTSNKLDRHERMRLVRSNRKLEAVLGMAPYYLDPEESHLVFTPQVSKAHRREDHVYRPSPASSTSSLSSEEISADDSFLVMPKSTMPLPIVAKPIAKAKQLSRPLLLRLRSVPTTTSDTCGASLSPPLPSVAAQSPTSPTFTIDLNKLQATSLEHRRKKIAKLTRTLGENIPAELVFPQPQPERSSATQKPTRVRNYERKPIPQSFAAFPPPSPNTSASTPVISHPKPMSSSRSRTPATVTAPPPPSAPAQLLPIRKSNDGPTLAERRRKPRPRSLSLSTGTDALVAAARARARAGLEAVEAKPSGSAIAPMVSKEVVITRASLDFHSATADRAVTSIEEKATRDVLGGSRSPLPFQTIIPKPPHRYVRSSPSNPSEPAIYHHVKAASYSRPPLPMPMLRSVLPREAPSVFSRFGRRKEQGWSGEWNQDISDVVKRLRGLKSGV</sequence>
<dbReference type="EMBL" id="JABCKI010005817">
    <property type="protein sequence ID" value="KAG5637603.1"/>
    <property type="molecule type" value="Genomic_DNA"/>
</dbReference>
<organism evidence="2 3">
    <name type="scientific">Sphagnurus paluster</name>
    <dbReference type="NCBI Taxonomy" id="117069"/>
    <lineage>
        <taxon>Eukaryota</taxon>
        <taxon>Fungi</taxon>
        <taxon>Dikarya</taxon>
        <taxon>Basidiomycota</taxon>
        <taxon>Agaricomycotina</taxon>
        <taxon>Agaricomycetes</taxon>
        <taxon>Agaricomycetidae</taxon>
        <taxon>Agaricales</taxon>
        <taxon>Tricholomatineae</taxon>
        <taxon>Lyophyllaceae</taxon>
        <taxon>Sphagnurus</taxon>
    </lineage>
</organism>
<name>A0A9P7K5E3_9AGAR</name>
<comment type="caution">
    <text evidence="2">The sequence shown here is derived from an EMBL/GenBank/DDBJ whole genome shotgun (WGS) entry which is preliminary data.</text>
</comment>
<dbReference type="OrthoDB" id="3215907at2759"/>
<reference evidence="2" key="1">
    <citation type="submission" date="2021-02" db="EMBL/GenBank/DDBJ databases">
        <authorList>
            <person name="Nieuwenhuis M."/>
            <person name="Van De Peppel L.J.J."/>
        </authorList>
    </citation>
    <scope>NUCLEOTIDE SEQUENCE</scope>
    <source>
        <strain evidence="2">D49</strain>
    </source>
</reference>
<evidence type="ECO:0000313" key="3">
    <source>
        <dbReference type="Proteomes" id="UP000717328"/>
    </source>
</evidence>
<evidence type="ECO:0000313" key="2">
    <source>
        <dbReference type="EMBL" id="KAG5637603.1"/>
    </source>
</evidence>
<feature type="region of interest" description="Disordered" evidence="1">
    <location>
        <begin position="123"/>
        <end position="142"/>
    </location>
</feature>
<feature type="compositionally biased region" description="Low complexity" evidence="1">
    <location>
        <begin position="65"/>
        <end position="76"/>
    </location>
</feature>
<dbReference type="Proteomes" id="UP000717328">
    <property type="component" value="Unassembled WGS sequence"/>
</dbReference>